<dbReference type="GO" id="GO:0060271">
    <property type="term" value="P:cilium assembly"/>
    <property type="evidence" value="ECO:0007669"/>
    <property type="project" value="TreeGrafter"/>
</dbReference>
<evidence type="ECO:0000256" key="4">
    <source>
        <dbReference type="ARBA" id="ARBA00022741"/>
    </source>
</evidence>
<dbReference type="GO" id="GO:0070736">
    <property type="term" value="F:protein-glycine ligase activity, initiating"/>
    <property type="evidence" value="ECO:0007669"/>
    <property type="project" value="TreeGrafter"/>
</dbReference>
<feature type="compositionally biased region" description="Polar residues" evidence="7">
    <location>
        <begin position="735"/>
        <end position="752"/>
    </location>
</feature>
<dbReference type="GeneID" id="129805197"/>
<evidence type="ECO:0008006" key="10">
    <source>
        <dbReference type="Google" id="ProtNLM"/>
    </source>
</evidence>
<evidence type="ECO:0000256" key="1">
    <source>
        <dbReference type="ARBA" id="ARBA00004245"/>
    </source>
</evidence>
<evidence type="ECO:0000256" key="3">
    <source>
        <dbReference type="ARBA" id="ARBA00022598"/>
    </source>
</evidence>
<feature type="compositionally biased region" description="Basic and acidic residues" evidence="7">
    <location>
        <begin position="1"/>
        <end position="13"/>
    </location>
</feature>
<dbReference type="PANTHER" id="PTHR45870">
    <property type="entry name" value="TUBULIN MONOGLYCYLASE TTLL3"/>
    <property type="match status" value="1"/>
</dbReference>
<dbReference type="FunFam" id="3.30.470.20:FF:000032">
    <property type="entry name" value="tubulin monoglycylase TTLL3 isoform X2"/>
    <property type="match status" value="1"/>
</dbReference>
<feature type="compositionally biased region" description="Basic and acidic residues" evidence="7">
    <location>
        <begin position="753"/>
        <end position="767"/>
    </location>
</feature>
<feature type="compositionally biased region" description="Polar residues" evidence="7">
    <location>
        <begin position="714"/>
        <end position="728"/>
    </location>
</feature>
<evidence type="ECO:0000256" key="2">
    <source>
        <dbReference type="ARBA" id="ARBA00022490"/>
    </source>
</evidence>
<evidence type="ECO:0000256" key="7">
    <source>
        <dbReference type="SAM" id="MobiDB-lite"/>
    </source>
</evidence>
<dbReference type="GO" id="GO:0005524">
    <property type="term" value="F:ATP binding"/>
    <property type="evidence" value="ECO:0007669"/>
    <property type="project" value="UniProtKB-KW"/>
</dbReference>
<dbReference type="GO" id="GO:0005930">
    <property type="term" value="C:axoneme"/>
    <property type="evidence" value="ECO:0007669"/>
    <property type="project" value="TreeGrafter"/>
</dbReference>
<keyword evidence="2" id="KW-0963">Cytoplasm</keyword>
<dbReference type="Pfam" id="PF03133">
    <property type="entry name" value="TTL"/>
    <property type="match status" value="1"/>
</dbReference>
<organism evidence="8 9">
    <name type="scientific">Phlebotomus papatasi</name>
    <name type="common">Sandfly</name>
    <dbReference type="NCBI Taxonomy" id="29031"/>
    <lineage>
        <taxon>Eukaryota</taxon>
        <taxon>Metazoa</taxon>
        <taxon>Ecdysozoa</taxon>
        <taxon>Arthropoda</taxon>
        <taxon>Hexapoda</taxon>
        <taxon>Insecta</taxon>
        <taxon>Pterygota</taxon>
        <taxon>Neoptera</taxon>
        <taxon>Endopterygota</taxon>
        <taxon>Diptera</taxon>
        <taxon>Nematocera</taxon>
        <taxon>Psychodoidea</taxon>
        <taxon>Psychodidae</taxon>
        <taxon>Phlebotomus</taxon>
        <taxon>Phlebotomus</taxon>
    </lineage>
</organism>
<dbReference type="OrthoDB" id="202825at2759"/>
<feature type="compositionally biased region" description="Polar residues" evidence="7">
    <location>
        <begin position="684"/>
        <end position="698"/>
    </location>
</feature>
<evidence type="ECO:0000256" key="5">
    <source>
        <dbReference type="ARBA" id="ARBA00022840"/>
    </source>
</evidence>
<feature type="region of interest" description="Disordered" evidence="7">
    <location>
        <begin position="906"/>
        <end position="927"/>
    </location>
</feature>
<dbReference type="RefSeq" id="XP_055708938.1">
    <property type="nucleotide sequence ID" value="XM_055852963.1"/>
</dbReference>
<reference evidence="8" key="1">
    <citation type="submission" date="2022-08" db="UniProtKB">
        <authorList>
            <consortium name="EnsemblMetazoa"/>
        </authorList>
    </citation>
    <scope>IDENTIFICATION</scope>
    <source>
        <strain evidence="8">Israel</strain>
    </source>
</reference>
<dbReference type="EnsemblMetazoa" id="PPAI009045-RA">
    <property type="protein sequence ID" value="PPAI009045-PA"/>
    <property type="gene ID" value="PPAI009045"/>
</dbReference>
<keyword evidence="3" id="KW-0436">Ligase</keyword>
<dbReference type="Gene3D" id="3.30.470.20">
    <property type="entry name" value="ATP-grasp fold, B domain"/>
    <property type="match status" value="1"/>
</dbReference>
<dbReference type="Proteomes" id="UP000092462">
    <property type="component" value="Unassembled WGS sequence"/>
</dbReference>
<keyword evidence="9" id="KW-1185">Reference proteome</keyword>
<evidence type="ECO:0000256" key="6">
    <source>
        <dbReference type="ARBA" id="ARBA00023212"/>
    </source>
</evidence>
<comment type="subcellular location">
    <subcellularLocation>
        <location evidence="1">Cytoplasm</location>
        <location evidence="1">Cytoskeleton</location>
    </subcellularLocation>
</comment>
<dbReference type="InterPro" id="IPR004344">
    <property type="entry name" value="TTL/TTLL_fam"/>
</dbReference>
<proteinExistence type="predicted"/>
<evidence type="ECO:0000313" key="8">
    <source>
        <dbReference type="EnsemblMetazoa" id="PPAI009045-PA"/>
    </source>
</evidence>
<dbReference type="InterPro" id="IPR051437">
    <property type="entry name" value="TTLL_monoglycylase"/>
</dbReference>
<dbReference type="AlphaFoldDB" id="A0A1B0GQ96"/>
<name>A0A1B0GQ96_PHLPP</name>
<dbReference type="VEuPathDB" id="VectorBase:PPAPM1_006544"/>
<feature type="region of interest" description="Disordered" evidence="7">
    <location>
        <begin position="677"/>
        <end position="698"/>
    </location>
</feature>
<feature type="region of interest" description="Disordered" evidence="7">
    <location>
        <begin position="714"/>
        <end position="794"/>
    </location>
</feature>
<sequence length="927" mass="107324">MSELKTPLRREIFSKTATSRTLKPDTSRIFHNATRRRQESPLESSSEDDAEEETSHKSIRKKKDPSAVTLFCTGFSDSTCQCNNLETLPVRTRQSGEPRRCISTERLNELRKRAQEAQKNHRVFTIRGCFYTVRKALLQRGWVEKLDVHRRASMPCNFTIEEMLHQLPSRRAGESRRQYLIKCERNILSRFLEYTPVDFLWTARKEKADWIDMARNPSLLINKFHKVPFTTKEGLCSSLRDFHWFYEDGIAETYYPRCFNVWSPDELNDFIDDFRLTACMGLLKWLVQTFRTQSLDGVASSTGTVPITCVHFAVKRCREFVDFCQHRDIDCPDENLKIWEHDWDVFLTHHYLLTHENAKLLNVDEDPVESYINLVEKLLRDVEIFWPQFHADGFLNIWIVKPGNRCRGRGILLMNNIKKIIQLVNPPTITKTRYVVQKYMERPLTIHNTKFDIRQWFLITSVQPLVIWMYKESYLRFSSQEYNLLNYHESVHLTNHAIQKKYVNGQRDDRLPAENMWDCHTFQAYLRMIGKLELWAERIYPGMQRAIIGSMLASQDNMDRRPNTFELFGADFMVSEDFYPWLIEINSSPDLGSTTSVTARLCPQCLEDTVKVVIDRRNDPKADTGGFELIYRQSIPPAPAYMGLNLFLKGQQLLTKSTSTRRSQDTKYREDLRIISRPVPRTAATHQNSSGNPGITTTQGPYIMDLMDCLNLKPNQVSPKTRKTSPSTILRKVVNKTSRGTQSSNTRITNSSRKNEQKPTPKVDSQRRHASCGPRIVVVQEEPPPSEEKKVSQKEITCIGNRYCPEKLESTSTPTSSRTNQPIQESMIFKSKSASNIFCKLRNSTSVNQRSSLSPYRSLTKSSTIGTSGRRDDDHYCSHFFAVGLSLRAWRAKYNKILNSQKENLPTPLIKSCSPKPQAPAKINQKL</sequence>
<dbReference type="KEGG" id="ppap:129805197"/>
<dbReference type="PROSITE" id="PS51221">
    <property type="entry name" value="TTL"/>
    <property type="match status" value="1"/>
</dbReference>
<dbReference type="VEuPathDB" id="VectorBase:PPAI009045"/>
<dbReference type="PANTHER" id="PTHR45870:SF2">
    <property type="entry name" value="TUBULIN MONOGLYCYLASE TTLL3"/>
    <property type="match status" value="1"/>
</dbReference>
<keyword evidence="4" id="KW-0547">Nucleotide-binding</keyword>
<keyword evidence="6" id="KW-0206">Cytoskeleton</keyword>
<keyword evidence="5" id="KW-0067">ATP-binding</keyword>
<dbReference type="SUPFAM" id="SSF56059">
    <property type="entry name" value="Glutathione synthetase ATP-binding domain-like"/>
    <property type="match status" value="1"/>
</dbReference>
<evidence type="ECO:0000313" key="9">
    <source>
        <dbReference type="Proteomes" id="UP000092462"/>
    </source>
</evidence>
<protein>
    <recommendedName>
        <fullName evidence="10">Tubulin glycylase 3A</fullName>
    </recommendedName>
</protein>
<dbReference type="GO" id="GO:0003341">
    <property type="term" value="P:cilium movement"/>
    <property type="evidence" value="ECO:0007669"/>
    <property type="project" value="TreeGrafter"/>
</dbReference>
<accession>A0A1B0GQ96</accession>
<feature type="region of interest" description="Disordered" evidence="7">
    <location>
        <begin position="1"/>
        <end position="61"/>
    </location>
</feature>
<dbReference type="GO" id="GO:0015630">
    <property type="term" value="C:microtubule cytoskeleton"/>
    <property type="evidence" value="ECO:0007669"/>
    <property type="project" value="TreeGrafter"/>
</dbReference>
<dbReference type="EMBL" id="AJVK01006597">
    <property type="status" value="NOT_ANNOTATED_CDS"/>
    <property type="molecule type" value="Genomic_DNA"/>
</dbReference>